<dbReference type="AlphaFoldDB" id="A0AAN5ID11"/>
<gene>
    <name evidence="3" type="ORF">PMAYCL1PPCAC_31992</name>
</gene>
<feature type="non-terminal residue" evidence="3">
    <location>
        <position position="1"/>
    </location>
</feature>
<evidence type="ECO:0000256" key="1">
    <source>
        <dbReference type="SAM" id="MobiDB-lite"/>
    </source>
</evidence>
<accession>A0AAN5ID11</accession>
<dbReference type="Proteomes" id="UP001328107">
    <property type="component" value="Unassembled WGS sequence"/>
</dbReference>
<evidence type="ECO:0000313" key="4">
    <source>
        <dbReference type="Proteomes" id="UP001328107"/>
    </source>
</evidence>
<proteinExistence type="predicted"/>
<feature type="region of interest" description="Disordered" evidence="1">
    <location>
        <begin position="47"/>
        <end position="98"/>
    </location>
</feature>
<evidence type="ECO:0000313" key="3">
    <source>
        <dbReference type="EMBL" id="GMR61797.1"/>
    </source>
</evidence>
<dbReference type="InterPro" id="IPR006149">
    <property type="entry name" value="EB_dom"/>
</dbReference>
<sequence>IPPPVFAPLPPAILPAPPCIPAPAFPCYYPPPVLPPPTTTFRPLRDPTVTPTEEPMTQTTPSTITSTATTTTTTTTEEPTTTEEITTTTEEPSTTTEEITTTFPLITTSLEPILVTTTRAPPITTAVLPVITSTTTRTTTVRPARDQPCIAYPLEPCFNPCTLCVGGSRCVQGICLCRPNEEAIDGECSAIPQPPMPIPPPPTVLQLQQQLCQSQSCCQPGYVFQNQQCNPPPKIRTINIMVGSQCSNAVQCDRGAYCLSGFCQCSRGYHQLNNRCISLRQLL</sequence>
<comment type="caution">
    <text evidence="3">The sequence shown here is derived from an EMBL/GenBank/DDBJ whole genome shotgun (WGS) entry which is preliminary data.</text>
</comment>
<feature type="domain" description="EB" evidence="2">
    <location>
        <begin position="218"/>
        <end position="276"/>
    </location>
</feature>
<keyword evidence="4" id="KW-1185">Reference proteome</keyword>
<reference evidence="4" key="1">
    <citation type="submission" date="2022-10" db="EMBL/GenBank/DDBJ databases">
        <title>Genome assembly of Pristionchus species.</title>
        <authorList>
            <person name="Yoshida K."/>
            <person name="Sommer R.J."/>
        </authorList>
    </citation>
    <scope>NUCLEOTIDE SEQUENCE [LARGE SCALE GENOMIC DNA]</scope>
    <source>
        <strain evidence="4">RS5460</strain>
    </source>
</reference>
<name>A0AAN5ID11_9BILA</name>
<organism evidence="3 4">
    <name type="scientific">Pristionchus mayeri</name>
    <dbReference type="NCBI Taxonomy" id="1317129"/>
    <lineage>
        <taxon>Eukaryota</taxon>
        <taxon>Metazoa</taxon>
        <taxon>Ecdysozoa</taxon>
        <taxon>Nematoda</taxon>
        <taxon>Chromadorea</taxon>
        <taxon>Rhabditida</taxon>
        <taxon>Rhabditina</taxon>
        <taxon>Diplogasteromorpha</taxon>
        <taxon>Diplogasteroidea</taxon>
        <taxon>Neodiplogasteridae</taxon>
        <taxon>Pristionchus</taxon>
    </lineage>
</organism>
<protein>
    <recommendedName>
        <fullName evidence="2">EB domain-containing protein</fullName>
    </recommendedName>
</protein>
<evidence type="ECO:0000259" key="2">
    <source>
        <dbReference type="Pfam" id="PF01683"/>
    </source>
</evidence>
<dbReference type="Pfam" id="PF01683">
    <property type="entry name" value="EB"/>
    <property type="match status" value="1"/>
</dbReference>
<dbReference type="EMBL" id="BTRK01000006">
    <property type="protein sequence ID" value="GMR61797.1"/>
    <property type="molecule type" value="Genomic_DNA"/>
</dbReference>